<evidence type="ECO:0000259" key="3">
    <source>
        <dbReference type="Pfam" id="PF17900"/>
    </source>
</evidence>
<dbReference type="InterPro" id="IPR042097">
    <property type="entry name" value="Aminopeptidase_N-like_N_sf"/>
</dbReference>
<dbReference type="EMBL" id="JBHSQL010000002">
    <property type="protein sequence ID" value="MFC6148446.1"/>
    <property type="molecule type" value="Genomic_DNA"/>
</dbReference>
<dbReference type="PANTHER" id="PTHR11533:SF297">
    <property type="entry name" value="AMINOPEPTIDASE N"/>
    <property type="match status" value="1"/>
</dbReference>
<feature type="chain" id="PRO_5045928603" evidence="1">
    <location>
        <begin position="29"/>
        <end position="705"/>
    </location>
</feature>
<dbReference type="CDD" id="cd09603">
    <property type="entry name" value="M1_APN_like"/>
    <property type="match status" value="1"/>
</dbReference>
<evidence type="ECO:0000259" key="2">
    <source>
        <dbReference type="Pfam" id="PF01433"/>
    </source>
</evidence>
<dbReference type="Pfam" id="PF17900">
    <property type="entry name" value="Peptidase_M1_N"/>
    <property type="match status" value="1"/>
</dbReference>
<reference evidence="5" key="1">
    <citation type="journal article" date="2019" name="Int. J. Syst. Evol. Microbiol.">
        <title>The Global Catalogue of Microorganisms (GCM) 10K type strain sequencing project: providing services to taxonomists for standard genome sequencing and annotation.</title>
        <authorList>
            <consortium name="The Broad Institute Genomics Platform"/>
            <consortium name="The Broad Institute Genome Sequencing Center for Infectious Disease"/>
            <person name="Wu L."/>
            <person name="Ma J."/>
        </authorList>
    </citation>
    <scope>NUCLEOTIDE SEQUENCE [LARGE SCALE GENOMIC DNA]</scope>
    <source>
        <strain evidence="5">CGMCC 4.7198</strain>
    </source>
</reference>
<keyword evidence="1" id="KW-0732">Signal</keyword>
<proteinExistence type="predicted"/>
<dbReference type="SUPFAM" id="SSF63737">
    <property type="entry name" value="Leukotriene A4 hydrolase N-terminal domain"/>
    <property type="match status" value="1"/>
</dbReference>
<gene>
    <name evidence="4" type="ORF">ACFPYK_03495</name>
</gene>
<keyword evidence="4" id="KW-0031">Aminopeptidase</keyword>
<organism evidence="4 5">
    <name type="scientific">Mumia xiangluensis</name>
    <dbReference type="NCBI Taxonomy" id="1678900"/>
    <lineage>
        <taxon>Bacteria</taxon>
        <taxon>Bacillati</taxon>
        <taxon>Actinomycetota</taxon>
        <taxon>Actinomycetes</taxon>
        <taxon>Propionibacteriales</taxon>
        <taxon>Nocardioidaceae</taxon>
        <taxon>Mumia</taxon>
    </lineage>
</organism>
<keyword evidence="4" id="KW-0645">Protease</keyword>
<comment type="caution">
    <text evidence="4">The sequence shown here is derived from an EMBL/GenBank/DDBJ whole genome shotgun (WGS) entry which is preliminary data.</text>
</comment>
<dbReference type="RefSeq" id="WP_205602725.1">
    <property type="nucleotide sequence ID" value="NZ_JBHSQL010000002.1"/>
</dbReference>
<keyword evidence="5" id="KW-1185">Reference proteome</keyword>
<dbReference type="SUPFAM" id="SSF55486">
    <property type="entry name" value="Metalloproteases ('zincins'), catalytic domain"/>
    <property type="match status" value="1"/>
</dbReference>
<feature type="domain" description="Aminopeptidase N-like N-terminal" evidence="3">
    <location>
        <begin position="57"/>
        <end position="224"/>
    </location>
</feature>
<dbReference type="Gene3D" id="2.60.40.1730">
    <property type="entry name" value="tricorn interacting facor f3 domain"/>
    <property type="match status" value="1"/>
</dbReference>
<name>A0ABW1QGK1_9ACTN</name>
<accession>A0ABW1QGK1</accession>
<dbReference type="Proteomes" id="UP001596097">
    <property type="component" value="Unassembled WGS sequence"/>
</dbReference>
<dbReference type="PANTHER" id="PTHR11533">
    <property type="entry name" value="PROTEASE M1 ZINC METALLOPROTEASE"/>
    <property type="match status" value="1"/>
</dbReference>
<feature type="domain" description="Peptidase M1 membrane alanine aminopeptidase" evidence="2">
    <location>
        <begin position="524"/>
        <end position="671"/>
    </location>
</feature>
<evidence type="ECO:0000313" key="4">
    <source>
        <dbReference type="EMBL" id="MFC6148446.1"/>
    </source>
</evidence>
<keyword evidence="4" id="KW-0378">Hydrolase</keyword>
<dbReference type="GO" id="GO:0004177">
    <property type="term" value="F:aminopeptidase activity"/>
    <property type="evidence" value="ECO:0007669"/>
    <property type="project" value="UniProtKB-KW"/>
</dbReference>
<protein>
    <submittedName>
        <fullName evidence="4">M1 family aminopeptidase</fullName>
    </submittedName>
</protein>
<dbReference type="Pfam" id="PF01433">
    <property type="entry name" value="Peptidase_M1"/>
    <property type="match status" value="1"/>
</dbReference>
<sequence length="705" mass="76533">MRRTGLVLVSVLSAFALGAAFLAGPASARSRPHFTPGAAGIGDPYFPTDGNGGYDARHYSLDVRYDPATDRLVGDARIKARATQNLSRFNLDLDGLTVRSVRVNGRRATWRHSGGELTVIPRKGLRKRSTFVTEVRYDGVPATLEDGSGFIHTDDGALVVGQPHVADTWYPVNDHPSDKASYSFRITAPQGLKAVANGVPRGHRTKHGWTTWSWEAREPMASYLTTATISDFRVTDYRHDGIRVIEAIDPTLYEPVPTRTGEQYAISQSSTDAQSYKRLTRTVAVPAAGGQLSFWVDRSTEEDWDFFFVEARTPGTDDWTTLPDLGGATSTSTGDSCPFWLTLHPFLSHYQTAQPDGTCAATGSSGAWNAATGESDGYEQWRVDLGAWSGGSVEVAITYASDDVVQGAGVFVDDVTTPTGAGSTSFEDDGDELDGWVVPGAPAGSDPNPNDWIVGTPDEGPATLGENAEAAFAKHPQILDFLQDSFGDYPFSASGGIVDAHPGLGFALENQTRPIYAQEWFGSSEEVAEGVIVHELAHQWYGDSLALKRWKDIWLNEGFASYAEWLWWEDQGVATAQEIFDATYASNPADDPFWDLVIGDPGPDHLFDGAVYDRGAMTMHQLRVTVGDDDFFAILRGWAARYEGSNVTTPQFIAFAERVSGQQLDGLFDAWLYTGSRPEVASPFAARRSPATGLPPLVGSTVGRR</sequence>
<evidence type="ECO:0000313" key="5">
    <source>
        <dbReference type="Proteomes" id="UP001596097"/>
    </source>
</evidence>
<dbReference type="InterPro" id="IPR027268">
    <property type="entry name" value="Peptidase_M4/M1_CTD_sf"/>
</dbReference>
<dbReference type="InterPro" id="IPR014782">
    <property type="entry name" value="Peptidase_M1_dom"/>
</dbReference>
<evidence type="ECO:0000256" key="1">
    <source>
        <dbReference type="SAM" id="SignalP"/>
    </source>
</evidence>
<feature type="signal peptide" evidence="1">
    <location>
        <begin position="1"/>
        <end position="28"/>
    </location>
</feature>
<dbReference type="InterPro" id="IPR045357">
    <property type="entry name" value="Aminopeptidase_N-like_N"/>
</dbReference>
<dbReference type="Gene3D" id="1.10.390.10">
    <property type="entry name" value="Neutral Protease Domain 2"/>
    <property type="match status" value="1"/>
</dbReference>
<dbReference type="InterPro" id="IPR050344">
    <property type="entry name" value="Peptidase_M1_aminopeptidases"/>
</dbReference>